<evidence type="ECO:0000256" key="1">
    <source>
        <dbReference type="SAM" id="MobiDB-lite"/>
    </source>
</evidence>
<gene>
    <name evidence="2" type="ORF">BKH29_02120</name>
</gene>
<accession>A0A1Q8VD19</accession>
<feature type="compositionally biased region" description="Low complexity" evidence="1">
    <location>
        <begin position="255"/>
        <end position="265"/>
    </location>
</feature>
<protein>
    <submittedName>
        <fullName evidence="2">Uncharacterized protein</fullName>
    </submittedName>
</protein>
<dbReference type="OrthoDB" id="3258088at2"/>
<feature type="region of interest" description="Disordered" evidence="1">
    <location>
        <begin position="237"/>
        <end position="265"/>
    </location>
</feature>
<reference evidence="2 3" key="1">
    <citation type="submission" date="2016-12" db="EMBL/GenBank/DDBJ databases">
        <title>Genomic Comparison of strains in the 'Actinomyces naeslundii' Group.</title>
        <authorList>
            <person name="Mughal S.R."/>
            <person name="Do T."/>
            <person name="Gilbert S.C."/>
            <person name="Witherden E.A."/>
            <person name="Didelot X."/>
            <person name="Beighton D."/>
        </authorList>
    </citation>
    <scope>NUCLEOTIDE SEQUENCE [LARGE SCALE GENOMIC DNA]</scope>
    <source>
        <strain evidence="2 3">CCUG 33920</strain>
    </source>
</reference>
<comment type="caution">
    <text evidence="2">The sequence shown here is derived from an EMBL/GenBank/DDBJ whole genome shotgun (WGS) entry which is preliminary data.</text>
</comment>
<dbReference type="AlphaFoldDB" id="A0A1Q8VD19"/>
<name>A0A1Q8VD19_9ACTO</name>
<sequence>MYISPDLMSDDYWSVTVQLKDDPAQDSVLAIVRDARNEVVSLADSDDVSLEVRWVQGTTSMSCSLPMNDPEKAVSAAMKVVSSDIESVGLTEESITLRYDELQTLPDGFILPKTSPIVGVGSLRAEQDITVNSLYCVVTHSSGVDLTSVPLKRVLDAVPTDKRSEGAFVHLDAADAVSHRPGLIVNGLGTYEDGVDVASAAAVLAPVLGNQMLERIELGTQMNDSHESKTVTFGMKSGAVVGKGDPPEQGAPILAAAQQAAASSS</sequence>
<dbReference type="EMBL" id="MSKJ01000004">
    <property type="protein sequence ID" value="OLO45992.1"/>
    <property type="molecule type" value="Genomic_DNA"/>
</dbReference>
<evidence type="ECO:0000313" key="3">
    <source>
        <dbReference type="Proteomes" id="UP000186857"/>
    </source>
</evidence>
<evidence type="ECO:0000313" key="2">
    <source>
        <dbReference type="EMBL" id="OLO45992.1"/>
    </source>
</evidence>
<dbReference type="Proteomes" id="UP000186857">
    <property type="component" value="Unassembled WGS sequence"/>
</dbReference>
<organism evidence="2 3">
    <name type="scientific">Actinomyces oris</name>
    <dbReference type="NCBI Taxonomy" id="544580"/>
    <lineage>
        <taxon>Bacteria</taxon>
        <taxon>Bacillati</taxon>
        <taxon>Actinomycetota</taxon>
        <taxon>Actinomycetes</taxon>
        <taxon>Actinomycetales</taxon>
        <taxon>Actinomycetaceae</taxon>
        <taxon>Actinomyces</taxon>
    </lineage>
</organism>
<proteinExistence type="predicted"/>